<feature type="non-terminal residue" evidence="1">
    <location>
        <position position="67"/>
    </location>
</feature>
<accession>A0ABW3E130</accession>
<name>A0ABW3E130_9ACTN</name>
<gene>
    <name evidence="1" type="ORF">ACFQ08_35090</name>
</gene>
<keyword evidence="2" id="KW-1185">Reference proteome</keyword>
<protein>
    <submittedName>
        <fullName evidence="1">Uncharacterized protein</fullName>
    </submittedName>
</protein>
<sequence length="67" mass="7011">MFDEREEVEEVIEDLARQPGKADELVRRLGAEAGVELPPLLVTGTDTVLPSVFGVDTAATASVGAAT</sequence>
<dbReference type="Proteomes" id="UP001597024">
    <property type="component" value="Unassembled WGS sequence"/>
</dbReference>
<dbReference type="EMBL" id="JBHTHX010002033">
    <property type="protein sequence ID" value="MFD0889795.1"/>
    <property type="molecule type" value="Genomic_DNA"/>
</dbReference>
<organism evidence="1 2">
    <name type="scientific">Streptosporangium algeriense</name>
    <dbReference type="NCBI Taxonomy" id="1682748"/>
    <lineage>
        <taxon>Bacteria</taxon>
        <taxon>Bacillati</taxon>
        <taxon>Actinomycetota</taxon>
        <taxon>Actinomycetes</taxon>
        <taxon>Streptosporangiales</taxon>
        <taxon>Streptosporangiaceae</taxon>
        <taxon>Streptosporangium</taxon>
    </lineage>
</organism>
<proteinExistence type="predicted"/>
<comment type="caution">
    <text evidence="1">The sequence shown here is derived from an EMBL/GenBank/DDBJ whole genome shotgun (WGS) entry which is preliminary data.</text>
</comment>
<evidence type="ECO:0000313" key="1">
    <source>
        <dbReference type="EMBL" id="MFD0889795.1"/>
    </source>
</evidence>
<reference evidence="2" key="1">
    <citation type="journal article" date="2019" name="Int. J. Syst. Evol. Microbiol.">
        <title>The Global Catalogue of Microorganisms (GCM) 10K type strain sequencing project: providing services to taxonomists for standard genome sequencing and annotation.</title>
        <authorList>
            <consortium name="The Broad Institute Genomics Platform"/>
            <consortium name="The Broad Institute Genome Sequencing Center for Infectious Disease"/>
            <person name="Wu L."/>
            <person name="Ma J."/>
        </authorList>
    </citation>
    <scope>NUCLEOTIDE SEQUENCE [LARGE SCALE GENOMIC DNA]</scope>
    <source>
        <strain evidence="2">CCUG 62974</strain>
    </source>
</reference>
<evidence type="ECO:0000313" key="2">
    <source>
        <dbReference type="Proteomes" id="UP001597024"/>
    </source>
</evidence>